<dbReference type="Proteomes" id="UP000664169">
    <property type="component" value="Unassembled WGS sequence"/>
</dbReference>
<evidence type="ECO:0000256" key="5">
    <source>
        <dbReference type="SAM" id="MobiDB-lite"/>
    </source>
</evidence>
<dbReference type="Pfam" id="PF12656">
    <property type="entry name" value="G-patch_2"/>
    <property type="match status" value="1"/>
</dbReference>
<keyword evidence="4" id="KW-0508">mRNA splicing</keyword>
<comment type="function">
    <text evidence="4">Involved in spliceosome maturation and the first step of pre-mRNA splicing.</text>
</comment>
<evidence type="ECO:0000313" key="7">
    <source>
        <dbReference type="EMBL" id="CAF9930165.1"/>
    </source>
</evidence>
<accession>A0A8H3FUB4</accession>
<comment type="caution">
    <text evidence="7">The sequence shown here is derived from an EMBL/GenBank/DDBJ whole genome shotgun (WGS) entry which is preliminary data.</text>
</comment>
<dbReference type="InterPro" id="IPR045166">
    <property type="entry name" value="Spp2-like"/>
</dbReference>
<dbReference type="EMBL" id="CAJPDQ010000034">
    <property type="protein sequence ID" value="CAF9930165.1"/>
    <property type="molecule type" value="Genomic_DNA"/>
</dbReference>
<feature type="compositionally biased region" description="Basic and acidic residues" evidence="5">
    <location>
        <begin position="332"/>
        <end position="349"/>
    </location>
</feature>
<evidence type="ECO:0000256" key="3">
    <source>
        <dbReference type="ARBA" id="ARBA00023242"/>
    </source>
</evidence>
<feature type="domain" description="Spp2/MOS2 G-patch" evidence="6">
    <location>
        <begin position="205"/>
        <end position="265"/>
    </location>
</feature>
<reference evidence="7" key="1">
    <citation type="submission" date="2021-03" db="EMBL/GenBank/DDBJ databases">
        <authorList>
            <person name="Tagirdzhanova G."/>
        </authorList>
    </citation>
    <scope>NUCLEOTIDE SEQUENCE</scope>
</reference>
<evidence type="ECO:0000313" key="8">
    <source>
        <dbReference type="Proteomes" id="UP000664169"/>
    </source>
</evidence>
<keyword evidence="4" id="KW-0507">mRNA processing</keyword>
<gene>
    <name evidence="7" type="ORF">GOMPHAMPRED_005593</name>
</gene>
<evidence type="ECO:0000256" key="4">
    <source>
        <dbReference type="RuleBase" id="RU369096"/>
    </source>
</evidence>
<comment type="similarity">
    <text evidence="2 4">Belongs to the SPP2 family.</text>
</comment>
<comment type="subcellular location">
    <subcellularLocation>
        <location evidence="1 4">Nucleus</location>
    </subcellularLocation>
</comment>
<feature type="region of interest" description="Disordered" evidence="5">
    <location>
        <begin position="307"/>
        <end position="445"/>
    </location>
</feature>
<keyword evidence="8" id="KW-1185">Reference proteome</keyword>
<protein>
    <recommendedName>
        <fullName evidence="4">Pre-mRNA-splicing factor</fullName>
    </recommendedName>
</protein>
<dbReference type="GO" id="GO:0005681">
    <property type="term" value="C:spliceosomal complex"/>
    <property type="evidence" value="ECO:0007669"/>
    <property type="project" value="UniProtKB-UniRule"/>
</dbReference>
<evidence type="ECO:0000256" key="1">
    <source>
        <dbReference type="ARBA" id="ARBA00004123"/>
    </source>
</evidence>
<dbReference type="GO" id="GO:0000398">
    <property type="term" value="P:mRNA splicing, via spliceosome"/>
    <property type="evidence" value="ECO:0007669"/>
    <property type="project" value="UniProtKB-UniRule"/>
</dbReference>
<dbReference type="AlphaFoldDB" id="A0A8H3FUB4"/>
<sequence length="445" mass="51106">MSTMAATNDRPSKPFSLSFGSRSKPATAKVTPKKRSYATLTADDSDEDQDAPLGKAQLVHSFDQAAGGAVGLNKKEEKEPLVIVSQKNLDWREEARRRRGGANILPAEELARRAGVNSTDDGNMEQKEPVYGLVVADKTQNNGDVQMEEVKVEMKPKSADEEALDALLGKKESTLVIERVEQEDALLQSRTNDTHAFRADIASRPDSASLADYEAVPIEDFGLALLRGQGYRPGDPIGRRKTAAPVVPRVPQKRANLLGIGAKEVPEGMEELGAWGKGTKKKGNKIDRSYNPLVLRNKETGEVLTEAELQARKEQQSLVLEDVQEKKSRRHRDYDDEKYESSRHSSSRRDRSRPRDRKERRDKDYDRDRQDKDDKRSRRERDYDDSDYDRRKDRKTYQDDNHGRRERQDRDDYKSSRDKDGSRHERQKDDYEDRRHKEKRRDDRR</sequence>
<dbReference type="InterPro" id="IPR026822">
    <property type="entry name" value="Spp2/MOS2_G-patch"/>
</dbReference>
<evidence type="ECO:0000259" key="6">
    <source>
        <dbReference type="Pfam" id="PF12656"/>
    </source>
</evidence>
<proteinExistence type="inferred from homology"/>
<dbReference type="OrthoDB" id="5577072at2759"/>
<keyword evidence="3 4" id="KW-0539">Nucleus</keyword>
<keyword evidence="4" id="KW-0747">Spliceosome</keyword>
<feature type="compositionally biased region" description="Basic and acidic residues" evidence="5">
    <location>
        <begin position="356"/>
        <end position="445"/>
    </location>
</feature>
<dbReference type="PANTHER" id="PTHR15818:SF2">
    <property type="entry name" value="G-PATCH DOMAIN AND KOW MOTIFS-CONTAINING PROTEIN"/>
    <property type="match status" value="1"/>
</dbReference>
<organism evidence="7 8">
    <name type="scientific">Gomphillus americanus</name>
    <dbReference type="NCBI Taxonomy" id="1940652"/>
    <lineage>
        <taxon>Eukaryota</taxon>
        <taxon>Fungi</taxon>
        <taxon>Dikarya</taxon>
        <taxon>Ascomycota</taxon>
        <taxon>Pezizomycotina</taxon>
        <taxon>Lecanoromycetes</taxon>
        <taxon>OSLEUM clade</taxon>
        <taxon>Ostropomycetidae</taxon>
        <taxon>Ostropales</taxon>
        <taxon>Graphidaceae</taxon>
        <taxon>Gomphilloideae</taxon>
        <taxon>Gomphillus</taxon>
    </lineage>
</organism>
<feature type="region of interest" description="Disordered" evidence="5">
    <location>
        <begin position="1"/>
        <end position="53"/>
    </location>
</feature>
<name>A0A8H3FUB4_9LECA</name>
<dbReference type="PANTHER" id="PTHR15818">
    <property type="entry name" value="G PATCH AND KOW-CONTAINING"/>
    <property type="match status" value="1"/>
</dbReference>
<evidence type="ECO:0000256" key="2">
    <source>
        <dbReference type="ARBA" id="ARBA00008576"/>
    </source>
</evidence>